<organism evidence="14 15">
    <name type="scientific">Halocaridina rubra</name>
    <name type="common">Hawaiian red shrimp</name>
    <dbReference type="NCBI Taxonomy" id="373956"/>
    <lineage>
        <taxon>Eukaryota</taxon>
        <taxon>Metazoa</taxon>
        <taxon>Ecdysozoa</taxon>
        <taxon>Arthropoda</taxon>
        <taxon>Crustacea</taxon>
        <taxon>Multicrustacea</taxon>
        <taxon>Malacostraca</taxon>
        <taxon>Eumalacostraca</taxon>
        <taxon>Eucarida</taxon>
        <taxon>Decapoda</taxon>
        <taxon>Pleocyemata</taxon>
        <taxon>Caridea</taxon>
        <taxon>Atyoidea</taxon>
        <taxon>Atyidae</taxon>
        <taxon>Halocaridina</taxon>
    </lineage>
</organism>
<keyword evidence="11 12" id="KW-0407">Ion channel</keyword>
<keyword evidence="3 12" id="KW-0813">Transport</keyword>
<keyword evidence="5 12" id="KW-0812">Transmembrane</keyword>
<feature type="transmembrane region" description="Helical" evidence="13">
    <location>
        <begin position="1001"/>
        <end position="1025"/>
    </location>
</feature>
<feature type="non-terminal residue" evidence="14">
    <location>
        <position position="1"/>
    </location>
</feature>
<evidence type="ECO:0000256" key="7">
    <source>
        <dbReference type="ARBA" id="ARBA00023053"/>
    </source>
</evidence>
<dbReference type="GO" id="GO:0005886">
    <property type="term" value="C:plasma membrane"/>
    <property type="evidence" value="ECO:0007669"/>
    <property type="project" value="TreeGrafter"/>
</dbReference>
<dbReference type="AlphaFoldDB" id="A0AAN9AFI2"/>
<name>A0AAN9AFI2_HALRR</name>
<keyword evidence="10 12" id="KW-0739">Sodium transport</keyword>
<keyword evidence="6 13" id="KW-1133">Transmembrane helix</keyword>
<evidence type="ECO:0000256" key="13">
    <source>
        <dbReference type="SAM" id="Phobius"/>
    </source>
</evidence>
<comment type="similarity">
    <text evidence="2 12">Belongs to the amiloride-sensitive sodium channel (TC 1.A.6) family.</text>
</comment>
<dbReference type="EMBL" id="JAXCGZ010002518">
    <property type="protein sequence ID" value="KAK7083812.1"/>
    <property type="molecule type" value="Genomic_DNA"/>
</dbReference>
<feature type="transmembrane region" description="Helical" evidence="13">
    <location>
        <begin position="392"/>
        <end position="411"/>
    </location>
</feature>
<evidence type="ECO:0000256" key="4">
    <source>
        <dbReference type="ARBA" id="ARBA00022461"/>
    </source>
</evidence>
<gene>
    <name evidence="14" type="ORF">SK128_020895</name>
</gene>
<comment type="caution">
    <text evidence="14">The sequence shown here is derived from an EMBL/GenBank/DDBJ whole genome shotgun (WGS) entry which is preliminary data.</text>
</comment>
<evidence type="ECO:0000256" key="1">
    <source>
        <dbReference type="ARBA" id="ARBA00004141"/>
    </source>
</evidence>
<proteinExistence type="inferred from homology"/>
<evidence type="ECO:0000256" key="2">
    <source>
        <dbReference type="ARBA" id="ARBA00007193"/>
    </source>
</evidence>
<evidence type="ECO:0000256" key="8">
    <source>
        <dbReference type="ARBA" id="ARBA00023065"/>
    </source>
</evidence>
<keyword evidence="15" id="KW-1185">Reference proteome</keyword>
<keyword evidence="7" id="KW-0915">Sodium</keyword>
<evidence type="ECO:0000256" key="9">
    <source>
        <dbReference type="ARBA" id="ARBA00023136"/>
    </source>
</evidence>
<keyword evidence="4 12" id="KW-0894">Sodium channel</keyword>
<evidence type="ECO:0000256" key="6">
    <source>
        <dbReference type="ARBA" id="ARBA00022989"/>
    </source>
</evidence>
<evidence type="ECO:0000256" key="12">
    <source>
        <dbReference type="RuleBase" id="RU000679"/>
    </source>
</evidence>
<dbReference type="PANTHER" id="PTHR11690:SF284">
    <property type="entry name" value="ACID-SENSING ION CHANNEL 1"/>
    <property type="match status" value="1"/>
</dbReference>
<dbReference type="Pfam" id="PF00858">
    <property type="entry name" value="ASC"/>
    <property type="match status" value="2"/>
</dbReference>
<reference evidence="14 15" key="1">
    <citation type="submission" date="2023-11" db="EMBL/GenBank/DDBJ databases">
        <title>Halocaridina rubra genome assembly.</title>
        <authorList>
            <person name="Smith C."/>
        </authorList>
    </citation>
    <scope>NUCLEOTIDE SEQUENCE [LARGE SCALE GENOMIC DNA]</scope>
    <source>
        <strain evidence="14">EP-1</strain>
        <tissue evidence="14">Whole</tissue>
    </source>
</reference>
<sequence length="1033" mass="117632">QIPDDSMEPHLVIKENYLRRFLEVIAISVCTALLIFQVQFNLMDYLSKPTVLRVSLLPNNVIRLPSVSVCPYPPFRPDRLIEFGADVTGSYMEVENNLASLKGIQKDLKVSHLWTEAGWSLGQVIDTVTLQNSSIRFNSSTTISPNWYRSYSPLGPCFTFIPPPRETSIIIHLVDTPYIKPCTLGITNCETLEKHCNLSCGYEDYLKYMFHAHDKAFLYFHDSATVSRPKSESEDDVITFTKNVFRGKFVVVELEKEAGLRSQVHLVDKSMLGESCNSDGTYSVGECYLQEQKVSIENTLGCTPVEVNVFNSSLNATCSAPYHILRMAALEKHVEGNCTSKCKSKAWHHDITDIWMSKFTIFLTTSSNDIRKEEEVETYPLSQLISDTGGSLGLFLSISALFGLNFVVKCIHHLSYKKLARKDPHFGTVMKLIGVLLLLATSFVHCLEVLKLYMTQPQQTSAKVSSTPVNMCSSINDSIVRRLASRTLGCKTLESPYNDKLTRCLLLDALNEVTHVALFLNLEDLPFCNETQLQNVVYEYIIPSEIIMAATSPKRMKKCQANIKDTRAVHMPDHSKPVTYVDINYSYYPMDLIQMFCSFGGVIGLYFGVSVYGGLDFVAGYFHSGKESKLHTYICYIRWTIKLLLLILSFCFIFYIITKFIVYKAFTASVMSRGTSESKPLTLIICRWPPLDFNYINKALSLNLSESVLLKMTKHKRISKVIKELELLQGNWNTSLENLWKEASWKVQDIISIYAAYLKNGQTLWDDCEVGDHCADRWPRIMTMLNHCISWETTGLNSTLSKILFTFPRDVEKRDVFDFTPQIYFAVGHEGDPLLLSSMIAKKPFERVIASIKSVSYKSLSSIVGEEHSQNRTYSECVNHCIYQIISRSYNCYLPYMPQTFTEIPCNQSVYGKIHKYYKGLHILGDDWDGTEDSVDTYWQGLHHLRECYISCRHLHVNFYEWSVERIPDPYPSIEVHFPNDDSLTLKETNLYTVSQLISDIGGLAGLTVGLSLLMLLKNIIPVVVNGHYFKKR</sequence>
<evidence type="ECO:0000256" key="3">
    <source>
        <dbReference type="ARBA" id="ARBA00022448"/>
    </source>
</evidence>
<evidence type="ECO:0000313" key="15">
    <source>
        <dbReference type="Proteomes" id="UP001381693"/>
    </source>
</evidence>
<keyword evidence="9 13" id="KW-0472">Membrane</keyword>
<evidence type="ECO:0000256" key="10">
    <source>
        <dbReference type="ARBA" id="ARBA00023201"/>
    </source>
</evidence>
<dbReference type="InterPro" id="IPR001873">
    <property type="entry name" value="ENaC"/>
</dbReference>
<feature type="transmembrane region" description="Helical" evidence="13">
    <location>
        <begin position="21"/>
        <end position="40"/>
    </location>
</feature>
<dbReference type="GO" id="GO:0015280">
    <property type="term" value="F:ligand-gated sodium channel activity"/>
    <property type="evidence" value="ECO:0007669"/>
    <property type="project" value="TreeGrafter"/>
</dbReference>
<feature type="transmembrane region" description="Helical" evidence="13">
    <location>
        <begin position="643"/>
        <end position="663"/>
    </location>
</feature>
<evidence type="ECO:0000256" key="5">
    <source>
        <dbReference type="ARBA" id="ARBA00022692"/>
    </source>
</evidence>
<feature type="transmembrane region" description="Helical" evidence="13">
    <location>
        <begin position="599"/>
        <end position="622"/>
    </location>
</feature>
<feature type="transmembrane region" description="Helical" evidence="13">
    <location>
        <begin position="432"/>
        <end position="454"/>
    </location>
</feature>
<accession>A0AAN9AFI2</accession>
<dbReference type="Proteomes" id="UP001381693">
    <property type="component" value="Unassembled WGS sequence"/>
</dbReference>
<comment type="subcellular location">
    <subcellularLocation>
        <location evidence="1">Membrane</location>
        <topology evidence="1">Multi-pass membrane protein</topology>
    </subcellularLocation>
</comment>
<evidence type="ECO:0000256" key="11">
    <source>
        <dbReference type="ARBA" id="ARBA00023303"/>
    </source>
</evidence>
<dbReference type="Gene3D" id="1.10.287.770">
    <property type="entry name" value="YojJ-like"/>
    <property type="match status" value="2"/>
</dbReference>
<protein>
    <submittedName>
        <fullName evidence="14">Uncharacterized protein</fullName>
    </submittedName>
</protein>
<dbReference type="PANTHER" id="PTHR11690">
    <property type="entry name" value="AMILORIDE-SENSITIVE SODIUM CHANNEL-RELATED"/>
    <property type="match status" value="1"/>
</dbReference>
<evidence type="ECO:0000313" key="14">
    <source>
        <dbReference type="EMBL" id="KAK7083812.1"/>
    </source>
</evidence>
<keyword evidence="8 12" id="KW-0406">Ion transport</keyword>